<keyword evidence="4" id="KW-1185">Reference proteome</keyword>
<dbReference type="PANTHER" id="PTHR21494">
    <property type="entry name" value="ACTIVATING SIGNAL COINTEGRATOR 1 COMPLEX SUBUNIT 2 ASC-1 COMPLEX SUBUNIT P100"/>
    <property type="match status" value="1"/>
</dbReference>
<dbReference type="InterPro" id="IPR052586">
    <property type="entry name" value="ASCC2"/>
</dbReference>
<feature type="region of interest" description="Disordered" evidence="1">
    <location>
        <begin position="394"/>
        <end position="415"/>
    </location>
</feature>
<feature type="compositionally biased region" description="Pro residues" evidence="1">
    <location>
        <begin position="404"/>
        <end position="414"/>
    </location>
</feature>
<dbReference type="Gene3D" id="1.10.8.10">
    <property type="entry name" value="DNA helicase RuvA subunit, C-terminal domain"/>
    <property type="match status" value="1"/>
</dbReference>
<dbReference type="EMBL" id="JYKN01001507">
    <property type="protein sequence ID" value="KKK20220.1"/>
    <property type="molecule type" value="Genomic_DNA"/>
</dbReference>
<feature type="region of interest" description="Disordered" evidence="1">
    <location>
        <begin position="288"/>
        <end position="326"/>
    </location>
</feature>
<sequence>MTLLPPLAPLPPRELQRTIPPQEWELYTDAWILLLSVRLQSSQADFKEFAPTDESAVLFLASFYRQLARSGTSSFHNEAKAKTLRKLCFLLTRRFLVESSGPPPGLLEWTYLCDMSCCYPSSSALKKLLADVWDKHQTVVTSSLEKAKAAVIKHLSAPDSTRISTAVSDIRLLTILASLLPAAGHVLMAGSDFLDTLADAYQTHKREDIRKSLVANVYVGLTSLLKGSKPNLSLLLDQLFALKAGAAVGISKMKEDPTLLSDVICSSDLLSRLERYLAAQPQTRGQDLVSSLRSYQTESKPLHHRYQRPKKRTDKGKGRASDLPSTEDVHIHKMSLITQVQDLFPDLGSGYIIRLLDFYGDNPETIVAHLLDDSIPPELQTLDKSEQLPTTQISTAAPHHDPLPPHPTPPPPTDLLPTPHKNIFDNDLDLAELARSAHTNNTTLHFGRANPSITADDILNDRRNHTAKKAAIISALAAFDSDDDERDDTYDVADVGGTVDGAIPTSTDSDVETTHQRTPPATDTTGIDMALLSAYKSNPALFARDSATRRSQPRASLKRETGMTDEAIEGWAVMLARDPKRQAKLEEKIALSAAPGAGGVSQPDLPSTSYRKPRRATGDEESGSDMDMDEQRSGSGSGSGSASHRRGGSGRGRGGRGGGGGRGRGGGGGGGGNAGDQNPAVSRQRKEENKASRANHNRRQQRAKKVARGWGDGGIGA</sequence>
<dbReference type="PANTHER" id="PTHR21494:SF0">
    <property type="entry name" value="ACTIVATING SIGNAL COINTEGRATOR 1 COMPLEX SUBUNIT 2"/>
    <property type="match status" value="1"/>
</dbReference>
<feature type="compositionally biased region" description="Basic residues" evidence="1">
    <location>
        <begin position="693"/>
        <end position="707"/>
    </location>
</feature>
<feature type="region of interest" description="Disordered" evidence="1">
    <location>
        <begin position="495"/>
        <end position="524"/>
    </location>
</feature>
<dbReference type="InterPro" id="IPR003892">
    <property type="entry name" value="CUE"/>
</dbReference>
<dbReference type="Pfam" id="PF02845">
    <property type="entry name" value="CUE"/>
    <property type="match status" value="1"/>
</dbReference>
<dbReference type="InterPro" id="IPR009060">
    <property type="entry name" value="UBA-like_sf"/>
</dbReference>
<feature type="region of interest" description="Disordered" evidence="1">
    <location>
        <begin position="543"/>
        <end position="562"/>
    </location>
</feature>
<feature type="domain" description="CUE" evidence="2">
    <location>
        <begin position="332"/>
        <end position="375"/>
    </location>
</feature>
<gene>
    <name evidence="3" type="ORF">AOCH_005764</name>
</gene>
<feature type="compositionally biased region" description="Acidic residues" evidence="1">
    <location>
        <begin position="619"/>
        <end position="628"/>
    </location>
</feature>
<evidence type="ECO:0000313" key="3">
    <source>
        <dbReference type="EMBL" id="KKK20220.1"/>
    </source>
</evidence>
<dbReference type="GO" id="GO:0043130">
    <property type="term" value="F:ubiquitin binding"/>
    <property type="evidence" value="ECO:0007669"/>
    <property type="project" value="InterPro"/>
</dbReference>
<dbReference type="InterPro" id="IPR041800">
    <property type="entry name" value="ASCC2_CUE"/>
</dbReference>
<dbReference type="SUPFAM" id="SSF46934">
    <property type="entry name" value="UBA-like"/>
    <property type="match status" value="1"/>
</dbReference>
<protein>
    <recommendedName>
        <fullName evidence="2">CUE domain-containing protein</fullName>
    </recommendedName>
</protein>
<feature type="compositionally biased region" description="Gly residues" evidence="1">
    <location>
        <begin position="649"/>
        <end position="674"/>
    </location>
</feature>
<dbReference type="VEuPathDB" id="FungiDB:P175DRAFT_0498297"/>
<dbReference type="OrthoDB" id="5577209at2759"/>
<dbReference type="AlphaFoldDB" id="A0A0F8WRF1"/>
<dbReference type="Proteomes" id="UP000034947">
    <property type="component" value="Unassembled WGS sequence"/>
</dbReference>
<feature type="compositionally biased region" description="Basic residues" evidence="1">
    <location>
        <begin position="302"/>
        <end position="314"/>
    </location>
</feature>
<proteinExistence type="predicted"/>
<reference evidence="3 4" key="1">
    <citation type="submission" date="2015-02" db="EMBL/GenBank/DDBJ databases">
        <title>Draft Genome Sequences of Two Closely-Related Aflatoxigenic Aspergillus Species Obtained from the Cote d'Ivoire.</title>
        <authorList>
            <person name="Moore G.G."/>
            <person name="Beltz S.B."/>
            <person name="Mack B.M."/>
        </authorList>
    </citation>
    <scope>NUCLEOTIDE SEQUENCE [LARGE SCALE GENOMIC DNA]</scope>
    <source>
        <strain evidence="3 4">SRRC1432</strain>
    </source>
</reference>
<evidence type="ECO:0000256" key="1">
    <source>
        <dbReference type="SAM" id="MobiDB-lite"/>
    </source>
</evidence>
<organism evidence="3 4">
    <name type="scientific">Aspergillus ochraceoroseus</name>
    <dbReference type="NCBI Taxonomy" id="138278"/>
    <lineage>
        <taxon>Eukaryota</taxon>
        <taxon>Fungi</taxon>
        <taxon>Dikarya</taxon>
        <taxon>Ascomycota</taxon>
        <taxon>Pezizomycotina</taxon>
        <taxon>Eurotiomycetes</taxon>
        <taxon>Eurotiomycetidae</taxon>
        <taxon>Eurotiales</taxon>
        <taxon>Aspergillaceae</taxon>
        <taxon>Aspergillus</taxon>
        <taxon>Aspergillus subgen. Nidulantes</taxon>
    </lineage>
</organism>
<comment type="caution">
    <text evidence="3">The sequence shown here is derived from an EMBL/GenBank/DDBJ whole genome shotgun (WGS) entry which is preliminary data.</text>
</comment>
<feature type="compositionally biased region" description="Polar residues" evidence="1">
    <location>
        <begin position="288"/>
        <end position="299"/>
    </location>
</feature>
<evidence type="ECO:0000313" key="4">
    <source>
        <dbReference type="Proteomes" id="UP000034947"/>
    </source>
</evidence>
<dbReference type="PROSITE" id="PS51140">
    <property type="entry name" value="CUE"/>
    <property type="match status" value="1"/>
</dbReference>
<feature type="region of interest" description="Disordered" evidence="1">
    <location>
        <begin position="594"/>
        <end position="717"/>
    </location>
</feature>
<name>A0A0F8WRF1_9EURO</name>
<accession>A0A0F8WRF1</accession>
<evidence type="ECO:0000259" key="2">
    <source>
        <dbReference type="PROSITE" id="PS51140"/>
    </source>
</evidence>
<dbReference type="CDD" id="cd14364">
    <property type="entry name" value="CUE_ASCC2"/>
    <property type="match status" value="1"/>
</dbReference>